<feature type="transmembrane region" description="Helical" evidence="2">
    <location>
        <begin position="81"/>
        <end position="102"/>
    </location>
</feature>
<dbReference type="InterPro" id="IPR018852">
    <property type="entry name" value="DUF2456"/>
</dbReference>
<feature type="region of interest" description="Disordered" evidence="1">
    <location>
        <begin position="1"/>
        <end position="20"/>
    </location>
</feature>
<dbReference type="KEGG" id="pchm:VFPPC_01776"/>
<dbReference type="AlphaFoldDB" id="A0A179G9N1"/>
<proteinExistence type="predicted"/>
<evidence type="ECO:0000313" key="4">
    <source>
        <dbReference type="Proteomes" id="UP000078397"/>
    </source>
</evidence>
<dbReference type="EMBL" id="LSBJ02000001">
    <property type="protein sequence ID" value="OAQ74228.1"/>
    <property type="molecule type" value="Genomic_DNA"/>
</dbReference>
<dbReference type="Proteomes" id="UP000078397">
    <property type="component" value="Unassembled WGS sequence"/>
</dbReference>
<keyword evidence="2" id="KW-0812">Transmembrane</keyword>
<feature type="transmembrane region" description="Helical" evidence="2">
    <location>
        <begin position="38"/>
        <end position="69"/>
    </location>
</feature>
<gene>
    <name evidence="3" type="ORF">VFPPC_01776</name>
</gene>
<evidence type="ECO:0000313" key="3">
    <source>
        <dbReference type="EMBL" id="OAQ74228.1"/>
    </source>
</evidence>
<evidence type="ECO:0000256" key="2">
    <source>
        <dbReference type="SAM" id="Phobius"/>
    </source>
</evidence>
<feature type="transmembrane region" description="Helical" evidence="2">
    <location>
        <begin position="161"/>
        <end position="183"/>
    </location>
</feature>
<name>A0A179G9N1_METCM</name>
<dbReference type="Pfam" id="PF10445">
    <property type="entry name" value="DUF2456"/>
    <property type="match status" value="1"/>
</dbReference>
<keyword evidence="2" id="KW-1133">Transmembrane helix</keyword>
<comment type="caution">
    <text evidence="3">The sequence shown here is derived from an EMBL/GenBank/DDBJ whole genome shotgun (WGS) entry which is preliminary data.</text>
</comment>
<reference evidence="3 4" key="1">
    <citation type="journal article" date="2016" name="PLoS Pathog.">
        <title>Biosynthesis of antibiotic leucinostatins in bio-control fungus Purpureocillium lilacinum and their inhibition on phytophthora revealed by genome mining.</title>
        <authorList>
            <person name="Wang G."/>
            <person name="Liu Z."/>
            <person name="Lin R."/>
            <person name="Li E."/>
            <person name="Mao Z."/>
            <person name="Ling J."/>
            <person name="Yang Y."/>
            <person name="Yin W.B."/>
            <person name="Xie B."/>
        </authorList>
    </citation>
    <scope>NUCLEOTIDE SEQUENCE [LARGE SCALE GENOMIC DNA]</scope>
    <source>
        <strain evidence="3">170</strain>
    </source>
</reference>
<protein>
    <submittedName>
        <fullName evidence="3">Uncharacterized protein</fullName>
    </submittedName>
</protein>
<keyword evidence="4" id="KW-1185">Reference proteome</keyword>
<sequence length="234" mass="25813">MSDRCRDRDEESDPTAKGIPRTTKWLQPSAKVTPQQAFYVFGIHGIGAMIVAGIVNFAIASVAIVVSNGGYSRIYNVKKPALLVGIAGVNILLQCIFTWFAAYKLVSCDLGRGKVQPIGFVNEPTGKFMRWFFILSRNKNDNIESVRVMSLKGAGQHLTRAFLLAVLGFVLLWPASLGILMVLRTKAERGSDFDLIWLPPVLKTVLGAVLALLTTPLMAIFWLLRGGWEANQYL</sequence>
<dbReference type="PANTHER" id="PTHR28297:SF1">
    <property type="entry name" value="FUNGAL PROTEIN"/>
    <property type="match status" value="1"/>
</dbReference>
<dbReference type="PANTHER" id="PTHR28297">
    <property type="entry name" value="FUNGAL PROTEIN"/>
    <property type="match status" value="1"/>
</dbReference>
<evidence type="ECO:0000256" key="1">
    <source>
        <dbReference type="SAM" id="MobiDB-lite"/>
    </source>
</evidence>
<feature type="transmembrane region" description="Helical" evidence="2">
    <location>
        <begin position="204"/>
        <end position="224"/>
    </location>
</feature>
<dbReference type="RefSeq" id="XP_018150311.1">
    <property type="nucleotide sequence ID" value="XM_018281547.1"/>
</dbReference>
<keyword evidence="2" id="KW-0472">Membrane</keyword>
<dbReference type="GeneID" id="28845541"/>
<dbReference type="OrthoDB" id="15595at2759"/>
<organism evidence="3 4">
    <name type="scientific">Pochonia chlamydosporia 170</name>
    <dbReference type="NCBI Taxonomy" id="1380566"/>
    <lineage>
        <taxon>Eukaryota</taxon>
        <taxon>Fungi</taxon>
        <taxon>Dikarya</taxon>
        <taxon>Ascomycota</taxon>
        <taxon>Pezizomycotina</taxon>
        <taxon>Sordariomycetes</taxon>
        <taxon>Hypocreomycetidae</taxon>
        <taxon>Hypocreales</taxon>
        <taxon>Clavicipitaceae</taxon>
        <taxon>Pochonia</taxon>
    </lineage>
</organism>
<accession>A0A179G9N1</accession>